<evidence type="ECO:0000313" key="2">
    <source>
        <dbReference type="EMBL" id="KGN31480.1"/>
    </source>
</evidence>
<dbReference type="PANTHER" id="PTHR23150:SF19">
    <property type="entry name" value="FORMYLGLYCINE-GENERATING ENZYME"/>
    <property type="match status" value="1"/>
</dbReference>
<accession>A0A0A0J296</accession>
<evidence type="ECO:0000259" key="1">
    <source>
        <dbReference type="Pfam" id="PF03781"/>
    </source>
</evidence>
<dbReference type="Proteomes" id="UP000030002">
    <property type="component" value="Unassembled WGS sequence"/>
</dbReference>
<dbReference type="Pfam" id="PF03781">
    <property type="entry name" value="FGE-sulfatase"/>
    <property type="match status" value="1"/>
</dbReference>
<dbReference type="PANTHER" id="PTHR23150">
    <property type="entry name" value="SULFATASE MODIFYING FACTOR 1, 2"/>
    <property type="match status" value="1"/>
</dbReference>
<dbReference type="InterPro" id="IPR042095">
    <property type="entry name" value="SUMF_sf"/>
</dbReference>
<comment type="caution">
    <text evidence="2">The sequence shown here is derived from an EMBL/GenBank/DDBJ whole genome shotgun (WGS) entry which is preliminary data.</text>
</comment>
<sequence>MADVETKACCTPARNSGLQLKAPQRLRHSAVHDLADTMRTRALSIEAQTFLMGTDDGIGLPEDAEGPQRPVAVSAFGIDPYAVRTSEFAAFVSATGHVTDAERFGWSHVFAGLVPESIAAASPRPASAPWWCAVDGASWRQPEGPGSDLDGRADHPVTHVSHRDATEFAQWVGARLPTEAEWECAARGGLVGARYPWGDDFEDGGAERLNIFRGDFPESPAVSRTEGWVGTMPVDGFAPNGFGLHHVSGNVWEWTADNWRGGKSLRGGSYLCHDSYCNRYRVAAHTANEPDASSGHCGFRLAWTV</sequence>
<evidence type="ECO:0000313" key="3">
    <source>
        <dbReference type="Proteomes" id="UP000030002"/>
    </source>
</evidence>
<dbReference type="EMBL" id="AVPJ01000011">
    <property type="protein sequence ID" value="KGN31480.1"/>
    <property type="molecule type" value="Genomic_DNA"/>
</dbReference>
<feature type="domain" description="Sulfatase-modifying factor enzyme-like" evidence="1">
    <location>
        <begin position="42"/>
        <end position="303"/>
    </location>
</feature>
<dbReference type="OrthoDB" id="9768004at2"/>
<dbReference type="STRING" id="1385520.N802_03695"/>
<reference evidence="2 3" key="1">
    <citation type="submission" date="2013-08" db="EMBL/GenBank/DDBJ databases">
        <title>The genome sequence of Knoellia sinensis.</title>
        <authorList>
            <person name="Zhu W."/>
            <person name="Wang G."/>
        </authorList>
    </citation>
    <scope>NUCLEOTIDE SEQUENCE [LARGE SCALE GENOMIC DNA]</scope>
    <source>
        <strain evidence="2 3">KCTC 19936</strain>
    </source>
</reference>
<keyword evidence="3" id="KW-1185">Reference proteome</keyword>
<proteinExistence type="predicted"/>
<dbReference type="SUPFAM" id="SSF56436">
    <property type="entry name" value="C-type lectin-like"/>
    <property type="match status" value="1"/>
</dbReference>
<dbReference type="AlphaFoldDB" id="A0A0A0J296"/>
<gene>
    <name evidence="2" type="ORF">N802_03695</name>
</gene>
<dbReference type="Gene3D" id="3.90.1580.10">
    <property type="entry name" value="paralog of FGE (formylglycine-generating enzyme)"/>
    <property type="match status" value="1"/>
</dbReference>
<dbReference type="GO" id="GO:0120147">
    <property type="term" value="F:formylglycine-generating oxidase activity"/>
    <property type="evidence" value="ECO:0007669"/>
    <property type="project" value="TreeGrafter"/>
</dbReference>
<dbReference type="InterPro" id="IPR005532">
    <property type="entry name" value="SUMF_dom"/>
</dbReference>
<dbReference type="InterPro" id="IPR016187">
    <property type="entry name" value="CTDL_fold"/>
</dbReference>
<name>A0A0A0J296_9MICO</name>
<protein>
    <recommendedName>
        <fullName evidence="1">Sulfatase-modifying factor enzyme-like domain-containing protein</fullName>
    </recommendedName>
</protein>
<organism evidence="2 3">
    <name type="scientific">Knoellia sinensis KCTC 19936</name>
    <dbReference type="NCBI Taxonomy" id="1385520"/>
    <lineage>
        <taxon>Bacteria</taxon>
        <taxon>Bacillati</taxon>
        <taxon>Actinomycetota</taxon>
        <taxon>Actinomycetes</taxon>
        <taxon>Micrococcales</taxon>
        <taxon>Intrasporangiaceae</taxon>
        <taxon>Knoellia</taxon>
    </lineage>
</organism>
<dbReference type="InterPro" id="IPR051043">
    <property type="entry name" value="Sulfatase_Mod_Factor_Kinase"/>
</dbReference>
<dbReference type="eggNOG" id="COG1262">
    <property type="taxonomic scope" value="Bacteria"/>
</dbReference>
<dbReference type="RefSeq" id="WP_035917361.1">
    <property type="nucleotide sequence ID" value="NZ_AVPJ01000011.1"/>
</dbReference>